<dbReference type="GO" id="GO:0005737">
    <property type="term" value="C:cytoplasm"/>
    <property type="evidence" value="ECO:0007669"/>
    <property type="project" value="TreeGrafter"/>
</dbReference>
<dbReference type="PRINTS" id="PR00634">
    <property type="entry name" value="BETALLERGEN"/>
</dbReference>
<keyword evidence="2" id="KW-0611">Plant defense</keyword>
<dbReference type="SUPFAM" id="SSF55961">
    <property type="entry name" value="Bet v1-like"/>
    <property type="match status" value="1"/>
</dbReference>
<evidence type="ECO:0000256" key="3">
    <source>
        <dbReference type="ARBA" id="ARBA00023265"/>
    </source>
</evidence>
<sequence length="161" mass="17539">MSTGTIVDEYMSPIPVDKLWRASICDVRNLLPKLLPQLVSSAYFLEGDGGVGTITQYNLTNAVEGFGHVKDRIDVIDHENHIFKYSVIEGGLVGLKLKSFVAEVILNSTGEGGCLAKLKIEYESLEDSLLSEKDVTSIKEGKLAMTKAIEGYLLANPDAYA</sequence>
<protein>
    <recommendedName>
        <fullName evidence="4">Bet v I/Major latex protein domain-containing protein</fullName>
    </recommendedName>
</protein>
<feature type="domain" description="Bet v I/Major latex protein" evidence="4">
    <location>
        <begin position="5"/>
        <end position="156"/>
    </location>
</feature>
<dbReference type="CDD" id="cd07816">
    <property type="entry name" value="Bet_v1-like"/>
    <property type="match status" value="1"/>
</dbReference>
<evidence type="ECO:0000259" key="4">
    <source>
        <dbReference type="SMART" id="SM01037"/>
    </source>
</evidence>
<evidence type="ECO:0000256" key="1">
    <source>
        <dbReference type="ARBA" id="ARBA00009744"/>
    </source>
</evidence>
<dbReference type="Pfam" id="PF00407">
    <property type="entry name" value="Bet_v_1"/>
    <property type="match status" value="1"/>
</dbReference>
<dbReference type="FunFam" id="3.30.530.20:FF:000007">
    <property type="entry name" value="Major pollen allergen Bet v 1-A"/>
    <property type="match status" value="1"/>
</dbReference>
<dbReference type="GO" id="GO:0010427">
    <property type="term" value="F:abscisic acid binding"/>
    <property type="evidence" value="ECO:0007669"/>
    <property type="project" value="InterPro"/>
</dbReference>
<dbReference type="SMART" id="SM01037">
    <property type="entry name" value="Bet_v_1"/>
    <property type="match status" value="1"/>
</dbReference>
<dbReference type="GO" id="GO:0006952">
    <property type="term" value="P:defense response"/>
    <property type="evidence" value="ECO:0007669"/>
    <property type="project" value="UniProtKB-KW"/>
</dbReference>
<reference evidence="5" key="1">
    <citation type="submission" date="2018-02" db="EMBL/GenBank/DDBJ databases">
        <authorList>
            <person name="Cohen D.B."/>
            <person name="Kent A.D."/>
        </authorList>
    </citation>
    <scope>NUCLEOTIDE SEQUENCE</scope>
</reference>
<dbReference type="InterPro" id="IPR000916">
    <property type="entry name" value="Bet_v_I/MLP"/>
</dbReference>
<dbReference type="Gene3D" id="3.30.530.20">
    <property type="match status" value="1"/>
</dbReference>
<dbReference type="PANTHER" id="PTHR31213:SF201">
    <property type="entry name" value="OS03G0300400 PROTEIN"/>
    <property type="match status" value="1"/>
</dbReference>
<dbReference type="EMBL" id="OIVN01003358">
    <property type="protein sequence ID" value="SPD10717.1"/>
    <property type="molecule type" value="Genomic_DNA"/>
</dbReference>
<dbReference type="GO" id="GO:0004864">
    <property type="term" value="F:protein phosphatase inhibitor activity"/>
    <property type="evidence" value="ECO:0007669"/>
    <property type="project" value="InterPro"/>
</dbReference>
<dbReference type="GO" id="GO:0005634">
    <property type="term" value="C:nucleus"/>
    <property type="evidence" value="ECO:0007669"/>
    <property type="project" value="TreeGrafter"/>
</dbReference>
<dbReference type="AlphaFoldDB" id="A0A2N9H8J4"/>
<dbReference type="InterPro" id="IPR023393">
    <property type="entry name" value="START-like_dom_sf"/>
</dbReference>
<dbReference type="InterPro" id="IPR050279">
    <property type="entry name" value="Plant_def-hormone_signal"/>
</dbReference>
<keyword evidence="3" id="KW-0568">Pathogenesis-related protein</keyword>
<evidence type="ECO:0000256" key="2">
    <source>
        <dbReference type="ARBA" id="ARBA00022821"/>
    </source>
</evidence>
<proteinExistence type="inferred from homology"/>
<dbReference type="GO" id="GO:0038023">
    <property type="term" value="F:signaling receptor activity"/>
    <property type="evidence" value="ECO:0007669"/>
    <property type="project" value="InterPro"/>
</dbReference>
<name>A0A2N9H8J4_FAGSY</name>
<gene>
    <name evidence="5" type="ORF">FSB_LOCUS38599</name>
</gene>
<dbReference type="PANTHER" id="PTHR31213">
    <property type="entry name" value="OS08G0374000 PROTEIN-RELATED"/>
    <property type="match status" value="1"/>
</dbReference>
<organism evidence="5">
    <name type="scientific">Fagus sylvatica</name>
    <name type="common">Beechnut</name>
    <dbReference type="NCBI Taxonomy" id="28930"/>
    <lineage>
        <taxon>Eukaryota</taxon>
        <taxon>Viridiplantae</taxon>
        <taxon>Streptophyta</taxon>
        <taxon>Embryophyta</taxon>
        <taxon>Tracheophyta</taxon>
        <taxon>Spermatophyta</taxon>
        <taxon>Magnoliopsida</taxon>
        <taxon>eudicotyledons</taxon>
        <taxon>Gunneridae</taxon>
        <taxon>Pentapetalae</taxon>
        <taxon>rosids</taxon>
        <taxon>fabids</taxon>
        <taxon>Fagales</taxon>
        <taxon>Fagaceae</taxon>
        <taxon>Fagus</taxon>
    </lineage>
</organism>
<evidence type="ECO:0000313" key="5">
    <source>
        <dbReference type="EMBL" id="SPD10717.1"/>
    </source>
</evidence>
<accession>A0A2N9H8J4</accession>
<dbReference type="GO" id="GO:0009738">
    <property type="term" value="P:abscisic acid-activated signaling pathway"/>
    <property type="evidence" value="ECO:0007669"/>
    <property type="project" value="InterPro"/>
</dbReference>
<comment type="similarity">
    <text evidence="1">Belongs to the BetVI family.</text>
</comment>
<dbReference type="InterPro" id="IPR024949">
    <property type="entry name" value="Bet_v_I_allergen"/>
</dbReference>